<organism evidence="1 2">
    <name type="scientific">Vaccinium darrowii</name>
    <dbReference type="NCBI Taxonomy" id="229202"/>
    <lineage>
        <taxon>Eukaryota</taxon>
        <taxon>Viridiplantae</taxon>
        <taxon>Streptophyta</taxon>
        <taxon>Embryophyta</taxon>
        <taxon>Tracheophyta</taxon>
        <taxon>Spermatophyta</taxon>
        <taxon>Magnoliopsida</taxon>
        <taxon>eudicotyledons</taxon>
        <taxon>Gunneridae</taxon>
        <taxon>Pentapetalae</taxon>
        <taxon>asterids</taxon>
        <taxon>Ericales</taxon>
        <taxon>Ericaceae</taxon>
        <taxon>Vaccinioideae</taxon>
        <taxon>Vaccinieae</taxon>
        <taxon>Vaccinium</taxon>
    </lineage>
</organism>
<keyword evidence="2" id="KW-1185">Reference proteome</keyword>
<name>A0ACB7XXH1_9ERIC</name>
<evidence type="ECO:0000313" key="1">
    <source>
        <dbReference type="EMBL" id="KAH7845624.1"/>
    </source>
</evidence>
<protein>
    <submittedName>
        <fullName evidence="1">Uncharacterized protein</fullName>
    </submittedName>
</protein>
<comment type="caution">
    <text evidence="1">The sequence shown here is derived from an EMBL/GenBank/DDBJ whole genome shotgun (WGS) entry which is preliminary data.</text>
</comment>
<gene>
    <name evidence="1" type="ORF">Vadar_004133</name>
</gene>
<sequence>MKETPESQERKEQSVPFYELFSLADKYDWLLMILGTVGAIVNGSSMPVFFVLLGDMLNGFGKHQADPNTMIHLVAKYALYFVYLGVTVCVSSYAEISCWMYTGERQVGTWKKKYLEAVLKQDVGFFDTDARTGDIVFSISTDTLLVQDAIDLIDLDHIVNLVWTRVKFVWAALRRIEDPEVGNYIHNISTFVAGLVVGFVLAWRLALLSLAVIPGIALAGGLYAYIQTGLTSKSRESYANASFIAEQAIAQVRTIYSYGGESKAINSYSDAIQCTLKLGYKAGMAKGLGLGCTFGILWMSWALLFWYASLSVRNGLTDGGKALTAIVSAIVGGISLGLSFSHLGAFSKGKAAGHKLMEVIKQRPTIIQDPSDGKCLAEVSGNIEFKDVAFSYPSRPDVLIFRDFSISFPAGKTMAVVGGSGSGKSTVVSLIERFYDPSQGKILLDNVDIKTLELRWLRDQIGLVNQEPALFATTIIENILYANPDATMIEVEAAASSANAQNFITLLPNGYNTQVGERGVQLSGGQKQRIAIARAMLKNPKILLLDEATSALDASSESIVQEALDRLMVGRTSVVVAHRFSTIRNVDSIAVIEQGQVVETGTQEELILKGGAFASLCRFQETMGNRNSSNPSIRHTFSPRSSHSPSTKSLSLHSNGLSNLRYSYDTGADGKIEMVSDVETERTHPATHWYFFQLLKLNAPEWPYSIMGAVGSILCGFIIPTVSIAMGNMFVVFYYRNHATMERKTKEYVIIFLGTGLYAVVACFMQYYFFSIMGENLTARVRRMMLTAILSNEVGWYDEEEHNSGLVAARLATDGADVKSAISERISLILQNMTSLLASVIVAFIVDWRFSLLAFATFPLLALAFCAQQLSLKGFAGDTAKAHAKTSMIAGEAVSNIRTVAAFNAQDHVFSLFCHELRVPQLQSLSRSQTSGVLFGLSQLTLYCSQALFFWYGSHLVRKGISTFSQIVKIVVILQLAANSVAETLRLTPAIISGSQTIRSIFSIIDRVTKIDADDPHADTVHSVRGEIEFRHVDFSYPSRPEVLVFENFNLRIQAGQSQALVGESGSGKSSAIALIERFYDPLAGAVMIDGKDIRRLNLKSLRLQIGLVLQEPALFSASIFDNIAYGKDGATEAEVTEAARVANVHEFISALPEAYKTPVGERGLQVSGGQKQRIAIARAVLKDPKILLLDEASSALDVESESVLQEALERLMKGRTTVLVAHRLSTIRGVDSIAVIHDGRIVEQGSHSELVGRPEGAYSRLLQLHHIRKNS</sequence>
<accession>A0ACB7XXH1</accession>
<dbReference type="Proteomes" id="UP000828048">
    <property type="component" value="Chromosome 5"/>
</dbReference>
<dbReference type="EMBL" id="CM037155">
    <property type="protein sequence ID" value="KAH7845624.1"/>
    <property type="molecule type" value="Genomic_DNA"/>
</dbReference>
<evidence type="ECO:0000313" key="2">
    <source>
        <dbReference type="Proteomes" id="UP000828048"/>
    </source>
</evidence>
<reference evidence="1 2" key="1">
    <citation type="journal article" date="2021" name="Hortic Res">
        <title>High-quality reference genome and annotation aids understanding of berry development for evergreen blueberry (Vaccinium darrowii).</title>
        <authorList>
            <person name="Yu J."/>
            <person name="Hulse-Kemp A.M."/>
            <person name="Babiker E."/>
            <person name="Staton M."/>
        </authorList>
    </citation>
    <scope>NUCLEOTIDE SEQUENCE [LARGE SCALE GENOMIC DNA]</scope>
    <source>
        <strain evidence="2">cv. NJ 8807/NJ 8810</strain>
        <tissue evidence="1">Young leaf</tissue>
    </source>
</reference>
<proteinExistence type="predicted"/>